<evidence type="ECO:0000313" key="2">
    <source>
        <dbReference type="Proteomes" id="UP000294564"/>
    </source>
</evidence>
<gene>
    <name evidence="1" type="ORF">EV195_10880</name>
</gene>
<name>A0A4R2NQ83_9FLAO</name>
<dbReference type="AlphaFoldDB" id="A0A4R2NQ83"/>
<comment type="caution">
    <text evidence="1">The sequence shown here is derived from an EMBL/GenBank/DDBJ whole genome shotgun (WGS) entry which is preliminary data.</text>
</comment>
<dbReference type="SUPFAM" id="SSF160574">
    <property type="entry name" value="BT0923-like"/>
    <property type="match status" value="1"/>
</dbReference>
<accession>A0A4R2NQ83</accession>
<proteinExistence type="predicted"/>
<dbReference type="Proteomes" id="UP000294564">
    <property type="component" value="Unassembled WGS sequence"/>
</dbReference>
<dbReference type="EMBL" id="SLXM01000008">
    <property type="protein sequence ID" value="TCP23611.1"/>
    <property type="molecule type" value="Genomic_DNA"/>
</dbReference>
<keyword evidence="2" id="KW-1185">Reference proteome</keyword>
<dbReference type="RefSeq" id="WP_132795426.1">
    <property type="nucleotide sequence ID" value="NZ_SLXM01000008.1"/>
</dbReference>
<evidence type="ECO:0000313" key="1">
    <source>
        <dbReference type="EMBL" id="TCP23611.1"/>
    </source>
</evidence>
<dbReference type="OrthoDB" id="943438at2"/>
<sequence>MKREYFITVFICFLIQSVAGQYKFEREYRVEQGEVPKQAIEFIESVNFKKKVKWYVEESQDGKTIEAKTTYKGRKHSIEFDTKGAVIDVEIKINFSKLDKELQKNIISILKDRFKKFKIRKVQLQYKGQKEALMNCITAQCSIKPSFEIVLKGKKETTYELFEMLFDSKGEKILKELKFSADNFDNLQF</sequence>
<protein>
    <submittedName>
        <fullName evidence="1">Uncharacterized protein</fullName>
    </submittedName>
</protein>
<reference evidence="1 2" key="1">
    <citation type="submission" date="2019-03" db="EMBL/GenBank/DDBJ databases">
        <title>Genomic Encyclopedia of Type Strains, Phase IV (KMG-IV): sequencing the most valuable type-strain genomes for metagenomic binning, comparative biology and taxonomic classification.</title>
        <authorList>
            <person name="Goeker M."/>
        </authorList>
    </citation>
    <scope>NUCLEOTIDE SEQUENCE [LARGE SCALE GENOMIC DNA]</scope>
    <source>
        <strain evidence="1 2">DSM 14836</strain>
    </source>
</reference>
<organism evidence="1 2">
    <name type="scientific">Tenacibaculum skagerrakense</name>
    <dbReference type="NCBI Taxonomy" id="186571"/>
    <lineage>
        <taxon>Bacteria</taxon>
        <taxon>Pseudomonadati</taxon>
        <taxon>Bacteroidota</taxon>
        <taxon>Flavobacteriia</taxon>
        <taxon>Flavobacteriales</taxon>
        <taxon>Flavobacteriaceae</taxon>
        <taxon>Tenacibaculum</taxon>
    </lineage>
</organism>